<gene>
    <name evidence="1" type="ORF">INF28_00880</name>
</gene>
<sequence length="69" mass="7802">MIVDITGTVLTPGKYGKDCLGNGNHQNQQGEYLCCCDECDYYQCCIEEHSDAECLDCEDRDCPRAQMKK</sequence>
<accession>A0A9D5LY50</accession>
<dbReference type="Proteomes" id="UP000806542">
    <property type="component" value="Unassembled WGS sequence"/>
</dbReference>
<organism evidence="1 2">
    <name type="scientific">Ructibacterium gallinarum</name>
    <dbReference type="NCBI Taxonomy" id="2779355"/>
    <lineage>
        <taxon>Bacteria</taxon>
        <taxon>Bacillati</taxon>
        <taxon>Bacillota</taxon>
        <taxon>Clostridia</taxon>
        <taxon>Eubacteriales</taxon>
        <taxon>Oscillospiraceae</taxon>
        <taxon>Ructibacterium</taxon>
    </lineage>
</organism>
<protein>
    <submittedName>
        <fullName evidence="1">Uncharacterized protein</fullName>
    </submittedName>
</protein>
<dbReference type="AlphaFoldDB" id="A0A9D5LY50"/>
<keyword evidence="2" id="KW-1185">Reference proteome</keyword>
<dbReference type="EMBL" id="JADCKB010000001">
    <property type="protein sequence ID" value="MBE5039022.1"/>
    <property type="molecule type" value="Genomic_DNA"/>
</dbReference>
<evidence type="ECO:0000313" key="2">
    <source>
        <dbReference type="Proteomes" id="UP000806542"/>
    </source>
</evidence>
<comment type="caution">
    <text evidence="1">The sequence shown here is derived from an EMBL/GenBank/DDBJ whole genome shotgun (WGS) entry which is preliminary data.</text>
</comment>
<name>A0A9D5LY50_9FIRM</name>
<evidence type="ECO:0000313" key="1">
    <source>
        <dbReference type="EMBL" id="MBE5039022.1"/>
    </source>
</evidence>
<reference evidence="1" key="1">
    <citation type="submission" date="2020-10" db="EMBL/GenBank/DDBJ databases">
        <title>ChiBAC.</title>
        <authorList>
            <person name="Zenner C."/>
            <person name="Hitch T.C.A."/>
            <person name="Clavel T."/>
        </authorList>
    </citation>
    <scope>NUCLEOTIDE SEQUENCE</scope>
    <source>
        <strain evidence="1">DSM 107454</strain>
    </source>
</reference>
<dbReference type="RefSeq" id="WP_226391575.1">
    <property type="nucleotide sequence ID" value="NZ_JADCKB010000001.1"/>
</dbReference>
<proteinExistence type="predicted"/>